<sequence length="269" mass="30851">MPTQPYHSLLQVFYFGLVRGIVTKQEISAWADSIIIAQEEPEYFFIELSIATDINELFTAINSVGDTALTPLSARAVLGLIWHRLEAGAIDIEEAISLCSTLTSLDVLTWAETSEIYEFECDLYPYIFIDEESDEIRRESGIRFLSSYAAFSLDNYPEWEEIHTRISRTLADVEADHQLRLAERRVEQEQEHIASERKTKAFSVISYSLGAVTFFFAAIGPSLLASEQTPSNLFIFIWIASALYFMFFVCYHIVLAIRFVLRKLFPDYF</sequence>
<organism evidence="2 3">
    <name type="scientific">Mucilaginibacter myungsuensis</name>
    <dbReference type="NCBI Taxonomy" id="649104"/>
    <lineage>
        <taxon>Bacteria</taxon>
        <taxon>Pseudomonadati</taxon>
        <taxon>Bacteroidota</taxon>
        <taxon>Sphingobacteriia</taxon>
        <taxon>Sphingobacteriales</taxon>
        <taxon>Sphingobacteriaceae</taxon>
        <taxon>Mucilaginibacter</taxon>
    </lineage>
</organism>
<gene>
    <name evidence="2" type="ORF">IRJ16_13490</name>
</gene>
<evidence type="ECO:0000313" key="3">
    <source>
        <dbReference type="Proteomes" id="UP000622475"/>
    </source>
</evidence>
<dbReference type="Proteomes" id="UP000622475">
    <property type="component" value="Unassembled WGS sequence"/>
</dbReference>
<dbReference type="EMBL" id="JADFFL010000005">
    <property type="protein sequence ID" value="MBE9662902.1"/>
    <property type="molecule type" value="Genomic_DNA"/>
</dbReference>
<evidence type="ECO:0000256" key="1">
    <source>
        <dbReference type="SAM" id="Phobius"/>
    </source>
</evidence>
<comment type="caution">
    <text evidence="2">The sequence shown here is derived from an EMBL/GenBank/DDBJ whole genome shotgun (WGS) entry which is preliminary data.</text>
</comment>
<keyword evidence="1" id="KW-0812">Transmembrane</keyword>
<feature type="transmembrane region" description="Helical" evidence="1">
    <location>
        <begin position="235"/>
        <end position="261"/>
    </location>
</feature>
<accession>A0A929PY31</accession>
<keyword evidence="3" id="KW-1185">Reference proteome</keyword>
<keyword evidence="1" id="KW-1133">Transmembrane helix</keyword>
<feature type="transmembrane region" description="Helical" evidence="1">
    <location>
        <begin position="204"/>
        <end position="223"/>
    </location>
</feature>
<protein>
    <submittedName>
        <fullName evidence="2">Uncharacterized protein</fullName>
    </submittedName>
</protein>
<evidence type="ECO:0000313" key="2">
    <source>
        <dbReference type="EMBL" id="MBE9662902.1"/>
    </source>
</evidence>
<name>A0A929PY31_9SPHI</name>
<proteinExistence type="predicted"/>
<keyword evidence="1" id="KW-0472">Membrane</keyword>
<dbReference type="AlphaFoldDB" id="A0A929PY31"/>
<dbReference type="RefSeq" id="WP_194112142.1">
    <property type="nucleotide sequence ID" value="NZ_JADFFL010000005.1"/>
</dbReference>
<reference evidence="2" key="1">
    <citation type="submission" date="2020-10" db="EMBL/GenBank/DDBJ databases">
        <title>Mucilaginibacter mali sp. nov., isolated from rhizosphere soil of apple orchard.</title>
        <authorList>
            <person name="Lee J.-S."/>
            <person name="Kim H.S."/>
            <person name="Kim J.-S."/>
        </authorList>
    </citation>
    <scope>NUCLEOTIDE SEQUENCE</scope>
    <source>
        <strain evidence="2">KCTC 22746</strain>
    </source>
</reference>